<dbReference type="InterPro" id="IPR008145">
    <property type="entry name" value="GK/Ca_channel_bsu"/>
</dbReference>
<reference evidence="2 3" key="1">
    <citation type="submission" date="2019-10" db="EMBL/GenBank/DDBJ databases">
        <title>Assembly and Annotation for the nematode Trichostrongylus colubriformis.</title>
        <authorList>
            <person name="Martin J."/>
        </authorList>
    </citation>
    <scope>NUCLEOTIDE SEQUENCE [LARGE SCALE GENOMIC DNA]</scope>
    <source>
        <strain evidence="2">G859</strain>
        <tissue evidence="2">Whole worm</tissue>
    </source>
</reference>
<dbReference type="AlphaFoldDB" id="A0AAN8F035"/>
<dbReference type="SUPFAM" id="SSF52540">
    <property type="entry name" value="P-loop containing nucleoside triphosphate hydrolases"/>
    <property type="match status" value="1"/>
</dbReference>
<evidence type="ECO:0000313" key="2">
    <source>
        <dbReference type="EMBL" id="KAK5966204.1"/>
    </source>
</evidence>
<gene>
    <name evidence="2" type="ORF">GCK32_018227</name>
</gene>
<dbReference type="PROSITE" id="PS50052">
    <property type="entry name" value="GUANYLATE_KINASE_2"/>
    <property type="match status" value="1"/>
</dbReference>
<keyword evidence="2" id="KW-0808">Transferase</keyword>
<feature type="domain" description="Guanylate kinase-like" evidence="1">
    <location>
        <begin position="1"/>
        <end position="141"/>
    </location>
</feature>
<dbReference type="SMART" id="SM00072">
    <property type="entry name" value="GuKc"/>
    <property type="match status" value="1"/>
</dbReference>
<name>A0AAN8F035_TRICO</name>
<dbReference type="InterPro" id="IPR050716">
    <property type="entry name" value="MAGUK"/>
</dbReference>
<keyword evidence="2" id="KW-0418">Kinase</keyword>
<proteinExistence type="predicted"/>
<dbReference type="GO" id="GO:0016301">
    <property type="term" value="F:kinase activity"/>
    <property type="evidence" value="ECO:0007669"/>
    <property type="project" value="UniProtKB-KW"/>
</dbReference>
<dbReference type="InterPro" id="IPR008144">
    <property type="entry name" value="Guanylate_kin-like_dom"/>
</dbReference>
<sequence length="161" mass="17991">MEKMICSGQMLEFGEYKGNLYGTALSSVRDAMRRGTLLITPHPLALQLLRTSEFMPFIVFIQPPPDKVAFKATRGAGTNSDRSSPSTLRRGGCGWSITDAEIEQISENSASLYEQYRHLLDSTLINNDLEESCTQLLSLINDLETKPTWVPLSWATYPQSD</sequence>
<dbReference type="InterPro" id="IPR027417">
    <property type="entry name" value="P-loop_NTPase"/>
</dbReference>
<dbReference type="EMBL" id="WIXE01023735">
    <property type="protein sequence ID" value="KAK5966204.1"/>
    <property type="molecule type" value="Genomic_DNA"/>
</dbReference>
<dbReference type="Gene3D" id="3.40.50.300">
    <property type="entry name" value="P-loop containing nucleotide triphosphate hydrolases"/>
    <property type="match status" value="1"/>
</dbReference>
<dbReference type="PANTHER" id="PTHR23122">
    <property type="entry name" value="MEMBRANE-ASSOCIATED GUANYLATE KINASE MAGUK"/>
    <property type="match status" value="1"/>
</dbReference>
<dbReference type="Pfam" id="PF00625">
    <property type="entry name" value="Guanylate_kin"/>
    <property type="match status" value="1"/>
</dbReference>
<organism evidence="2 3">
    <name type="scientific">Trichostrongylus colubriformis</name>
    <name type="common">Black scour worm</name>
    <dbReference type="NCBI Taxonomy" id="6319"/>
    <lineage>
        <taxon>Eukaryota</taxon>
        <taxon>Metazoa</taxon>
        <taxon>Ecdysozoa</taxon>
        <taxon>Nematoda</taxon>
        <taxon>Chromadorea</taxon>
        <taxon>Rhabditida</taxon>
        <taxon>Rhabditina</taxon>
        <taxon>Rhabditomorpha</taxon>
        <taxon>Strongyloidea</taxon>
        <taxon>Trichostrongylidae</taxon>
        <taxon>Trichostrongylus</taxon>
    </lineage>
</organism>
<accession>A0AAN8F035</accession>
<protein>
    <submittedName>
        <fullName evidence="2">Guanylate kinase</fullName>
    </submittedName>
</protein>
<evidence type="ECO:0000313" key="3">
    <source>
        <dbReference type="Proteomes" id="UP001331761"/>
    </source>
</evidence>
<keyword evidence="3" id="KW-1185">Reference proteome</keyword>
<evidence type="ECO:0000259" key="1">
    <source>
        <dbReference type="PROSITE" id="PS50052"/>
    </source>
</evidence>
<dbReference type="Proteomes" id="UP001331761">
    <property type="component" value="Unassembled WGS sequence"/>
</dbReference>
<comment type="caution">
    <text evidence="2">The sequence shown here is derived from an EMBL/GenBank/DDBJ whole genome shotgun (WGS) entry which is preliminary data.</text>
</comment>